<feature type="signal peptide" evidence="1">
    <location>
        <begin position="1"/>
        <end position="17"/>
    </location>
</feature>
<feature type="chain" id="PRO_5002044710" evidence="1">
    <location>
        <begin position="18"/>
        <end position="31"/>
    </location>
</feature>
<sequence>MTLYSVLSLFFIGSVYCMTRDDDYDPDVYYI</sequence>
<evidence type="ECO:0000256" key="1">
    <source>
        <dbReference type="SAM" id="SignalP"/>
    </source>
</evidence>
<reference evidence="2" key="2">
    <citation type="journal article" date="2015" name="Data Brief">
        <title>Shoot transcriptome of the giant reed, Arundo donax.</title>
        <authorList>
            <person name="Barrero R.A."/>
            <person name="Guerrero F.D."/>
            <person name="Moolhuijzen P."/>
            <person name="Goolsby J.A."/>
            <person name="Tidwell J."/>
            <person name="Bellgard S.E."/>
            <person name="Bellgard M.I."/>
        </authorList>
    </citation>
    <scope>NUCLEOTIDE SEQUENCE</scope>
    <source>
        <tissue evidence="2">Shoot tissue taken approximately 20 cm above the soil surface</tissue>
    </source>
</reference>
<proteinExistence type="predicted"/>
<name>A0A0A8YGV4_ARUDO</name>
<protein>
    <submittedName>
        <fullName evidence="2">Uncharacterized protein</fullName>
    </submittedName>
</protein>
<reference evidence="2" key="1">
    <citation type="submission" date="2014-09" db="EMBL/GenBank/DDBJ databases">
        <authorList>
            <person name="Magalhaes I.L.F."/>
            <person name="Oliveira U."/>
            <person name="Santos F.R."/>
            <person name="Vidigal T.H.D.A."/>
            <person name="Brescovit A.D."/>
            <person name="Santos A.J."/>
        </authorList>
    </citation>
    <scope>NUCLEOTIDE SEQUENCE</scope>
    <source>
        <tissue evidence="2">Shoot tissue taken approximately 20 cm above the soil surface</tissue>
    </source>
</reference>
<keyword evidence="1" id="KW-0732">Signal</keyword>
<accession>A0A0A8YGV4</accession>
<dbReference type="AlphaFoldDB" id="A0A0A8YGV4"/>
<dbReference type="EMBL" id="GBRH01272827">
    <property type="protein sequence ID" value="JAD25068.1"/>
    <property type="molecule type" value="Transcribed_RNA"/>
</dbReference>
<organism evidence="2">
    <name type="scientific">Arundo donax</name>
    <name type="common">Giant reed</name>
    <name type="synonym">Donax arundinaceus</name>
    <dbReference type="NCBI Taxonomy" id="35708"/>
    <lineage>
        <taxon>Eukaryota</taxon>
        <taxon>Viridiplantae</taxon>
        <taxon>Streptophyta</taxon>
        <taxon>Embryophyta</taxon>
        <taxon>Tracheophyta</taxon>
        <taxon>Spermatophyta</taxon>
        <taxon>Magnoliopsida</taxon>
        <taxon>Liliopsida</taxon>
        <taxon>Poales</taxon>
        <taxon>Poaceae</taxon>
        <taxon>PACMAD clade</taxon>
        <taxon>Arundinoideae</taxon>
        <taxon>Arundineae</taxon>
        <taxon>Arundo</taxon>
    </lineage>
</organism>
<evidence type="ECO:0000313" key="2">
    <source>
        <dbReference type="EMBL" id="JAD25068.1"/>
    </source>
</evidence>